<evidence type="ECO:0000313" key="1">
    <source>
        <dbReference type="Proteomes" id="UP000887565"/>
    </source>
</evidence>
<dbReference type="Proteomes" id="UP000887565">
    <property type="component" value="Unplaced"/>
</dbReference>
<name>A0A915IPL4_ROMCU</name>
<sequence>MSKIFNLVNRKTLFAATGVTLVVAGGVGEQCRQLNDSSFIVSFLRTFFVDPSVSLDDIKSFYPIFVSEDEKSKIFDNDNKYFVMFNEKLTSKMDINARR</sequence>
<protein>
    <submittedName>
        <fullName evidence="2">Uncharacterized protein</fullName>
    </submittedName>
</protein>
<dbReference type="WBParaSite" id="nRc.2.0.1.t15922-RA">
    <property type="protein sequence ID" value="nRc.2.0.1.t15922-RA"/>
    <property type="gene ID" value="nRc.2.0.1.g15922"/>
</dbReference>
<accession>A0A915IPL4</accession>
<dbReference type="Gene3D" id="6.20.200.30">
    <property type="match status" value="1"/>
</dbReference>
<keyword evidence="1" id="KW-1185">Reference proteome</keyword>
<proteinExistence type="predicted"/>
<organism evidence="1 2">
    <name type="scientific">Romanomermis culicivorax</name>
    <name type="common">Nematode worm</name>
    <dbReference type="NCBI Taxonomy" id="13658"/>
    <lineage>
        <taxon>Eukaryota</taxon>
        <taxon>Metazoa</taxon>
        <taxon>Ecdysozoa</taxon>
        <taxon>Nematoda</taxon>
        <taxon>Enoplea</taxon>
        <taxon>Dorylaimia</taxon>
        <taxon>Mermithida</taxon>
        <taxon>Mermithoidea</taxon>
        <taxon>Mermithidae</taxon>
        <taxon>Romanomermis</taxon>
    </lineage>
</organism>
<reference evidence="2" key="1">
    <citation type="submission" date="2022-11" db="UniProtKB">
        <authorList>
            <consortium name="WormBaseParasite"/>
        </authorList>
    </citation>
    <scope>IDENTIFICATION</scope>
</reference>
<evidence type="ECO:0000313" key="2">
    <source>
        <dbReference type="WBParaSite" id="nRc.2.0.1.t15922-RA"/>
    </source>
</evidence>
<dbReference type="AlphaFoldDB" id="A0A915IPL4"/>